<organism evidence="2 3">
    <name type="scientific">Pseudolycoriella hygida</name>
    <dbReference type="NCBI Taxonomy" id="35572"/>
    <lineage>
        <taxon>Eukaryota</taxon>
        <taxon>Metazoa</taxon>
        <taxon>Ecdysozoa</taxon>
        <taxon>Arthropoda</taxon>
        <taxon>Hexapoda</taxon>
        <taxon>Insecta</taxon>
        <taxon>Pterygota</taxon>
        <taxon>Neoptera</taxon>
        <taxon>Endopterygota</taxon>
        <taxon>Diptera</taxon>
        <taxon>Nematocera</taxon>
        <taxon>Sciaroidea</taxon>
        <taxon>Sciaridae</taxon>
        <taxon>Pseudolycoriella</taxon>
    </lineage>
</organism>
<dbReference type="Proteomes" id="UP001151699">
    <property type="component" value="Chromosome C"/>
</dbReference>
<feature type="compositionally biased region" description="Basic and acidic residues" evidence="1">
    <location>
        <begin position="7"/>
        <end position="35"/>
    </location>
</feature>
<proteinExistence type="predicted"/>
<evidence type="ECO:0000313" key="3">
    <source>
        <dbReference type="Proteomes" id="UP001151699"/>
    </source>
</evidence>
<gene>
    <name evidence="2" type="ORF">Bhyg_13561</name>
</gene>
<accession>A0A9Q0MQ98</accession>
<dbReference type="EMBL" id="WJQU01000004">
    <property type="protein sequence ID" value="KAJ6634979.1"/>
    <property type="molecule type" value="Genomic_DNA"/>
</dbReference>
<name>A0A9Q0MQ98_9DIPT</name>
<evidence type="ECO:0000313" key="2">
    <source>
        <dbReference type="EMBL" id="KAJ6634979.1"/>
    </source>
</evidence>
<keyword evidence="3" id="KW-1185">Reference proteome</keyword>
<comment type="caution">
    <text evidence="2">The sequence shown here is derived from an EMBL/GenBank/DDBJ whole genome shotgun (WGS) entry which is preliminary data.</text>
</comment>
<sequence>KPGNSTKPKDPKQIDLADTSKQRKLARMDKQEKRRLGAIPVAPIRPMTPPINDAMHLAKEQSFIKSENLPRGLNEVDSSGKNENPAVLFYGPGQLKLVGFPVPRLADENGKL</sequence>
<reference evidence="2" key="1">
    <citation type="submission" date="2022-07" db="EMBL/GenBank/DDBJ databases">
        <authorList>
            <person name="Trinca V."/>
            <person name="Uliana J.V.C."/>
            <person name="Torres T.T."/>
            <person name="Ward R.J."/>
            <person name="Monesi N."/>
        </authorList>
    </citation>
    <scope>NUCLEOTIDE SEQUENCE</scope>
    <source>
        <strain evidence="2">HSMRA1968</strain>
        <tissue evidence="2">Whole embryos</tissue>
    </source>
</reference>
<feature type="region of interest" description="Disordered" evidence="1">
    <location>
        <begin position="1"/>
        <end position="48"/>
    </location>
</feature>
<evidence type="ECO:0000256" key="1">
    <source>
        <dbReference type="SAM" id="MobiDB-lite"/>
    </source>
</evidence>
<feature type="non-terminal residue" evidence="2">
    <location>
        <position position="1"/>
    </location>
</feature>
<dbReference type="AlphaFoldDB" id="A0A9Q0MQ98"/>
<protein>
    <submittedName>
        <fullName evidence="2">Uncharacterized protein</fullName>
    </submittedName>
</protein>